<dbReference type="RefSeq" id="WP_111628553.1">
    <property type="nucleotide sequence ID" value="NZ_QLMC01000003.1"/>
</dbReference>
<dbReference type="SUPFAM" id="SSF53448">
    <property type="entry name" value="Nucleotide-diphospho-sugar transferases"/>
    <property type="match status" value="1"/>
</dbReference>
<name>A0A327WWP5_LARAB</name>
<dbReference type="EMBL" id="QLMC01000003">
    <property type="protein sequence ID" value="RAJ97573.1"/>
    <property type="molecule type" value="Genomic_DNA"/>
</dbReference>
<dbReference type="PANTHER" id="PTHR22916:SF3">
    <property type="entry name" value="UDP-GLCNAC:BETAGAL BETA-1,3-N-ACETYLGLUCOSAMINYLTRANSFERASE-LIKE PROTEIN 1"/>
    <property type="match status" value="1"/>
</dbReference>
<evidence type="ECO:0000313" key="3">
    <source>
        <dbReference type="Proteomes" id="UP000248790"/>
    </source>
</evidence>
<dbReference type="GO" id="GO:0016758">
    <property type="term" value="F:hexosyltransferase activity"/>
    <property type="evidence" value="ECO:0007669"/>
    <property type="project" value="UniProtKB-ARBA"/>
</dbReference>
<dbReference type="Gene3D" id="3.90.550.10">
    <property type="entry name" value="Spore Coat Polysaccharide Biosynthesis Protein SpsA, Chain A"/>
    <property type="match status" value="1"/>
</dbReference>
<reference evidence="2 3" key="1">
    <citation type="submission" date="2018-06" db="EMBL/GenBank/DDBJ databases">
        <title>Genomic Encyclopedia of Archaeal and Bacterial Type Strains, Phase II (KMG-II): from individual species to whole genera.</title>
        <authorList>
            <person name="Goeker M."/>
        </authorList>
    </citation>
    <scope>NUCLEOTIDE SEQUENCE [LARGE SCALE GENOMIC DNA]</scope>
    <source>
        <strain evidence="2 3">DSM 21851</strain>
    </source>
</reference>
<comment type="caution">
    <text evidence="2">The sequence shown here is derived from an EMBL/GenBank/DDBJ whole genome shotgun (WGS) entry which is preliminary data.</text>
</comment>
<dbReference type="AlphaFoldDB" id="A0A327WWP5"/>
<accession>A0A327WWP5</accession>
<evidence type="ECO:0000259" key="1">
    <source>
        <dbReference type="Pfam" id="PF00535"/>
    </source>
</evidence>
<dbReference type="InterPro" id="IPR029044">
    <property type="entry name" value="Nucleotide-diphossugar_trans"/>
</dbReference>
<evidence type="ECO:0000313" key="2">
    <source>
        <dbReference type="EMBL" id="RAJ97573.1"/>
    </source>
</evidence>
<protein>
    <submittedName>
        <fullName evidence="2">Glycosyltransferase involved in cell wall biosynthesis</fullName>
    </submittedName>
</protein>
<organism evidence="2 3">
    <name type="scientific">Larkinella arboricola</name>
    <dbReference type="NCBI Taxonomy" id="643671"/>
    <lineage>
        <taxon>Bacteria</taxon>
        <taxon>Pseudomonadati</taxon>
        <taxon>Bacteroidota</taxon>
        <taxon>Cytophagia</taxon>
        <taxon>Cytophagales</taxon>
        <taxon>Spirosomataceae</taxon>
        <taxon>Larkinella</taxon>
    </lineage>
</organism>
<gene>
    <name evidence="2" type="ORF">LX87_02475</name>
</gene>
<keyword evidence="3" id="KW-1185">Reference proteome</keyword>
<dbReference type="PANTHER" id="PTHR22916">
    <property type="entry name" value="GLYCOSYLTRANSFERASE"/>
    <property type="match status" value="1"/>
</dbReference>
<dbReference type="CDD" id="cd00761">
    <property type="entry name" value="Glyco_tranf_GTA_type"/>
    <property type="match status" value="1"/>
</dbReference>
<dbReference type="InterPro" id="IPR001173">
    <property type="entry name" value="Glyco_trans_2-like"/>
</dbReference>
<sequence>MVLVTVGLPVYNAEPYLADAIQSVMNQSLKDWELLLIDDGSSDNSLSVAQSFTDPRIKIISDGKNRGGAARRNQINQLARGRYIALFDADDIMTPNRLLDQVSWLEQNTTVDMVGSYLYTITVRNTVYGIRGATSIPETIREAIHKNPIAQPTVMARREWFLANPYDEQIGRCHDFELWLRTIEHSKFAIIDKPLIFYREAGIPYLEKYTRGIATIQRLLKNYRQRKKLGLTYYLRARLRYFAKGLVYRVLAVLDAENWLLTLRNRQLDADELTRAQSLLARAIARNQPDPSAHL</sequence>
<feature type="domain" description="Glycosyltransferase 2-like" evidence="1">
    <location>
        <begin position="6"/>
        <end position="129"/>
    </location>
</feature>
<proteinExistence type="predicted"/>
<keyword evidence="2" id="KW-0808">Transferase</keyword>
<dbReference type="Pfam" id="PF00535">
    <property type="entry name" value="Glycos_transf_2"/>
    <property type="match status" value="1"/>
</dbReference>
<dbReference type="Proteomes" id="UP000248790">
    <property type="component" value="Unassembled WGS sequence"/>
</dbReference>
<dbReference type="OrthoDB" id="9815829at2"/>